<dbReference type="Gene3D" id="2.120.10.80">
    <property type="entry name" value="Kelch-type beta propeller"/>
    <property type="match status" value="1"/>
</dbReference>
<gene>
    <name evidence="3" type="ORF">WJX75_004797</name>
</gene>
<evidence type="ECO:0000256" key="2">
    <source>
        <dbReference type="ARBA" id="ARBA00022737"/>
    </source>
</evidence>
<evidence type="ECO:0000313" key="4">
    <source>
        <dbReference type="Proteomes" id="UP001491310"/>
    </source>
</evidence>
<evidence type="ECO:0000313" key="3">
    <source>
        <dbReference type="EMBL" id="KAK9905702.1"/>
    </source>
</evidence>
<dbReference type="EMBL" id="JALJOT010000011">
    <property type="protein sequence ID" value="KAK9905702.1"/>
    <property type="molecule type" value="Genomic_DNA"/>
</dbReference>
<keyword evidence="1" id="KW-0880">Kelch repeat</keyword>
<name>A0ABR2YHQ0_9CHLO</name>
<organism evidence="3 4">
    <name type="scientific">Coccomyxa subellipsoidea</name>
    <dbReference type="NCBI Taxonomy" id="248742"/>
    <lineage>
        <taxon>Eukaryota</taxon>
        <taxon>Viridiplantae</taxon>
        <taxon>Chlorophyta</taxon>
        <taxon>core chlorophytes</taxon>
        <taxon>Trebouxiophyceae</taxon>
        <taxon>Trebouxiophyceae incertae sedis</taxon>
        <taxon>Coccomyxaceae</taxon>
        <taxon>Coccomyxa</taxon>
    </lineage>
</organism>
<dbReference type="Proteomes" id="UP001491310">
    <property type="component" value="Unassembled WGS sequence"/>
</dbReference>
<dbReference type="InterPro" id="IPR015915">
    <property type="entry name" value="Kelch-typ_b-propeller"/>
</dbReference>
<evidence type="ECO:0008006" key="5">
    <source>
        <dbReference type="Google" id="ProtNLM"/>
    </source>
</evidence>
<reference evidence="3 4" key="1">
    <citation type="journal article" date="2024" name="Nat. Commun.">
        <title>Phylogenomics reveals the evolutionary origins of lichenization in chlorophyte algae.</title>
        <authorList>
            <person name="Puginier C."/>
            <person name="Libourel C."/>
            <person name="Otte J."/>
            <person name="Skaloud P."/>
            <person name="Haon M."/>
            <person name="Grisel S."/>
            <person name="Petersen M."/>
            <person name="Berrin J.G."/>
            <person name="Delaux P.M."/>
            <person name="Dal Grande F."/>
            <person name="Keller J."/>
        </authorList>
    </citation>
    <scope>NUCLEOTIDE SEQUENCE [LARGE SCALE GENOMIC DNA]</scope>
    <source>
        <strain evidence="3 4">SAG 216-7</strain>
    </source>
</reference>
<accession>A0ABR2YHQ0</accession>
<dbReference type="PANTHER" id="PTHR46093">
    <property type="entry name" value="ACYL-COA-BINDING DOMAIN-CONTAINING PROTEIN 5"/>
    <property type="match status" value="1"/>
</dbReference>
<sequence>MQANILPTIGHKACGIVVFFYLNIAQAYLQLSKTSSDIIDPVLAGHAVMTVCTKASRIITMMMAAPDAMQGLGNDFGANISAQMHKACNRKGLGAELAGNLAAANIFLGQALKHMPQKQPLKRSQEQWAKAENARKALEPFVSRSESVALPKQILQYKPSLQYQYTATMQIVASPEMPREGKYEGMFHCGHWMGSQFLVMRLKHQGLFTYAIFVQRGCVVIFIDSFSKVPARLIRGVRLKRKLYLMSDDGTMLVTRLEDDLNLPFDKGAVMINTITRYRPDYNRSGCTLEAHGEHLYIFGGCCLAKNGEDVVPSNDFFRLKEITDSIPTKASTMPYEMLQSGHCPAARFGHVSWQQKGKMYVFGGINEKFEPINDLWVFHFKTLTWRQLDPLGAPSPRALMGVASLGRRAVIVGGEQGLTKGVSLCDIYEFDPDQCCFIQVLPGPEQRTWMSGRSSPCCALVDDSHLIVIGEAQSVQPLRATNFFDIYRGRNVALSLRTGCCRELKRDPWLEGICAARMHLSLSGIAQASEPLRRIVTAPPMALTFFTRHILHLTLALPYPGSLFPGIDGGPDFKNGLEWSLSRHPWLTDYGEEDPLRINRIPDGHGRFLTPFHVAPAHLGYPNEVTVHLAAPVPAQRPAGSHLTHLSLTIKVFGTVKGAVQYFGAGQPSSSEPSWRQMEEPLRQILVLWEQRLLRNCDTVYELDGYTYSKRHGPRKGVQVYFTAVVGRAFFALQTTYAPDNEQGEGFQGVQRLPCRPVLL</sequence>
<dbReference type="PANTHER" id="PTHR46093:SF18">
    <property type="entry name" value="FIBRONECTIN TYPE-III DOMAIN-CONTAINING PROTEIN"/>
    <property type="match status" value="1"/>
</dbReference>
<keyword evidence="4" id="KW-1185">Reference proteome</keyword>
<proteinExistence type="predicted"/>
<dbReference type="SUPFAM" id="SSF117281">
    <property type="entry name" value="Kelch motif"/>
    <property type="match status" value="1"/>
</dbReference>
<evidence type="ECO:0000256" key="1">
    <source>
        <dbReference type="ARBA" id="ARBA00022441"/>
    </source>
</evidence>
<dbReference type="Pfam" id="PF24681">
    <property type="entry name" value="Kelch_KLHDC2_KLHL20_DRC7"/>
    <property type="match status" value="1"/>
</dbReference>
<protein>
    <recommendedName>
        <fullName evidence="5">Galactose oxidase</fullName>
    </recommendedName>
</protein>
<comment type="caution">
    <text evidence="3">The sequence shown here is derived from an EMBL/GenBank/DDBJ whole genome shotgun (WGS) entry which is preliminary data.</text>
</comment>
<keyword evidence="2" id="KW-0677">Repeat</keyword>